<protein>
    <submittedName>
        <fullName evidence="1">Uncharacterized protein</fullName>
    </submittedName>
</protein>
<dbReference type="AlphaFoldDB" id="A0A1V3FK77"/>
<feature type="non-terminal residue" evidence="1">
    <location>
        <position position="1"/>
    </location>
</feature>
<proteinExistence type="predicted"/>
<evidence type="ECO:0000313" key="1">
    <source>
        <dbReference type="EMBL" id="OOE02072.1"/>
    </source>
</evidence>
<comment type="caution">
    <text evidence="1">The sequence shown here is derived from an EMBL/GenBank/DDBJ whole genome shotgun (WGS) entry which is preliminary data.</text>
</comment>
<gene>
    <name evidence="1" type="ORF">UN64_20305</name>
</gene>
<dbReference type="RefSeq" id="WP_216352821.1">
    <property type="nucleotide sequence ID" value="NZ_MQMF01000086.1"/>
</dbReference>
<organism evidence="1 2">
    <name type="scientific">Fictibacillus arsenicus</name>
    <dbReference type="NCBI Taxonomy" id="255247"/>
    <lineage>
        <taxon>Bacteria</taxon>
        <taxon>Bacillati</taxon>
        <taxon>Bacillota</taxon>
        <taxon>Bacilli</taxon>
        <taxon>Bacillales</taxon>
        <taxon>Fictibacillaceae</taxon>
        <taxon>Fictibacillus</taxon>
    </lineage>
</organism>
<evidence type="ECO:0000313" key="2">
    <source>
        <dbReference type="Proteomes" id="UP000188597"/>
    </source>
</evidence>
<sequence>AIAVVGNPRTHLFTPPTALQHRAPALYGTEDPREISTMVPVGIMPTGNRIIYLQNSGNFVYFSSHMIPYLQKIDGDADVWTIIDYWGEGHVAPPGDLVRSVLTAVLADPLDSAGAVRFRSVEDVRAHQAALNIRRMALR</sequence>
<dbReference type="EMBL" id="MQMF01000086">
    <property type="protein sequence ID" value="OOE02072.1"/>
    <property type="molecule type" value="Genomic_DNA"/>
</dbReference>
<dbReference type="Proteomes" id="UP000188597">
    <property type="component" value="Unassembled WGS sequence"/>
</dbReference>
<accession>A0A1V3FK77</accession>
<reference evidence="1 2" key="1">
    <citation type="submission" date="2016-11" db="EMBL/GenBank/DDBJ databases">
        <authorList>
            <person name="Jaros S."/>
            <person name="Januszkiewicz K."/>
            <person name="Wedrychowicz H."/>
        </authorList>
    </citation>
    <scope>NUCLEOTIDE SEQUENCE [LARGE SCALE GENOMIC DNA]</scope>
    <source>
        <strain evidence="1 2">Con a/3</strain>
    </source>
</reference>
<name>A0A1V3FK77_9BACL</name>